<dbReference type="PANTHER" id="PTHR42935">
    <property type="entry name" value="SLR0930 PROTEIN"/>
    <property type="match status" value="1"/>
</dbReference>
<gene>
    <name evidence="1" type="ORF">D7V21_14895</name>
</gene>
<dbReference type="SUPFAM" id="SSF52540">
    <property type="entry name" value="P-loop containing nucleoside triphosphate hydrolases"/>
    <property type="match status" value="1"/>
</dbReference>
<accession>A0A3A8EM20</accession>
<protein>
    <submittedName>
        <fullName evidence="1">ATP-binding protein</fullName>
    </submittedName>
</protein>
<proteinExistence type="predicted"/>
<keyword evidence="2" id="KW-1185">Reference proteome</keyword>
<dbReference type="Pfam" id="PF05673">
    <property type="entry name" value="DUF815"/>
    <property type="match status" value="1"/>
</dbReference>
<evidence type="ECO:0000313" key="1">
    <source>
        <dbReference type="EMBL" id="RKG31004.1"/>
    </source>
</evidence>
<dbReference type="InterPro" id="IPR027417">
    <property type="entry name" value="P-loop_NTPase"/>
</dbReference>
<dbReference type="InterPro" id="IPR008533">
    <property type="entry name" value="DUF815"/>
</dbReference>
<dbReference type="AlphaFoldDB" id="A0A3A8EM20"/>
<dbReference type="Proteomes" id="UP000269001">
    <property type="component" value="Unassembled WGS sequence"/>
</dbReference>
<comment type="caution">
    <text evidence="1">The sequence shown here is derived from an EMBL/GenBank/DDBJ whole genome shotgun (WGS) entry which is preliminary data.</text>
</comment>
<dbReference type="EMBL" id="RAXU01000025">
    <property type="protein sequence ID" value="RKG31004.1"/>
    <property type="molecule type" value="Genomic_DNA"/>
</dbReference>
<name>A0A3A8EM20_9GAMM</name>
<evidence type="ECO:0000313" key="2">
    <source>
        <dbReference type="Proteomes" id="UP000269001"/>
    </source>
</evidence>
<dbReference type="CDD" id="cd00009">
    <property type="entry name" value="AAA"/>
    <property type="match status" value="1"/>
</dbReference>
<keyword evidence="1" id="KW-0067">ATP-binding</keyword>
<organism evidence="1 2">
    <name type="scientific">Acinetobacter guerrae</name>
    <dbReference type="NCBI Taxonomy" id="1843371"/>
    <lineage>
        <taxon>Bacteria</taxon>
        <taxon>Pseudomonadati</taxon>
        <taxon>Pseudomonadota</taxon>
        <taxon>Gammaproteobacteria</taxon>
        <taxon>Moraxellales</taxon>
        <taxon>Moraxellaceae</taxon>
        <taxon>Acinetobacter</taxon>
    </lineage>
</organism>
<dbReference type="Gene3D" id="3.40.50.300">
    <property type="entry name" value="P-loop containing nucleotide triphosphate hydrolases"/>
    <property type="match status" value="1"/>
</dbReference>
<dbReference type="PANTHER" id="PTHR42935:SF1">
    <property type="entry name" value="SLR0930 PROTEIN"/>
    <property type="match status" value="1"/>
</dbReference>
<dbReference type="GO" id="GO:0005524">
    <property type="term" value="F:ATP binding"/>
    <property type="evidence" value="ECO:0007669"/>
    <property type="project" value="UniProtKB-KW"/>
</dbReference>
<keyword evidence="1" id="KW-0547">Nucleotide-binding</keyword>
<sequence>MEQLTVELIQTVQQLNDRLQSIAEALNQYSLQATVDHRLFEQAIAFRWEKTDDMRHTGQLIATRHPQLSSFNALCNVDQQLSKVKDNTEAFVKGYFANNVLLTGARGTGKSSIVKACLNEFHAQGLRIIELEKKDLNDLPKIVNLIADRPERFIIFCDDLAFEAGDTSYAGLKTVLDGSLSASADNVLIYATSNRKHMVTEYQRDNQEFFATENGEIHPGDSVEQKVSLADRFGLQIHFYSFSQAEYLNTVKQWLHEYGWQDDEIEQVKQQAIQYATQKGNRSGRIANQFAKMLSGQKALQRDRQK</sequence>
<reference evidence="1 2" key="1">
    <citation type="submission" date="2018-09" db="EMBL/GenBank/DDBJ databases">
        <title>The draft genome of Acinetobacter spp. strains.</title>
        <authorList>
            <person name="Qin J."/>
            <person name="Feng Y."/>
            <person name="Zong Z."/>
        </authorList>
    </citation>
    <scope>NUCLEOTIDE SEQUENCE [LARGE SCALE GENOMIC DNA]</scope>
    <source>
        <strain evidence="1 2">WCHAc060096</strain>
    </source>
</reference>